<dbReference type="AlphaFoldDB" id="A0A8X6MND9"/>
<name>A0A8X6MND9_NEPPI</name>
<proteinExistence type="predicted"/>
<keyword evidence="2" id="KW-1185">Reference proteome</keyword>
<accession>A0A8X6MND9</accession>
<dbReference type="InterPro" id="IPR036691">
    <property type="entry name" value="Endo/exonu/phosph_ase_sf"/>
</dbReference>
<dbReference type="Proteomes" id="UP000887013">
    <property type="component" value="Unassembled WGS sequence"/>
</dbReference>
<gene>
    <name evidence="1" type="primary">HNAJ_LOCUS11659</name>
    <name evidence="1" type="ORF">NPIL_501871</name>
</gene>
<evidence type="ECO:0000313" key="2">
    <source>
        <dbReference type="Proteomes" id="UP000887013"/>
    </source>
</evidence>
<organism evidence="1 2">
    <name type="scientific">Nephila pilipes</name>
    <name type="common">Giant wood spider</name>
    <name type="synonym">Nephila maculata</name>
    <dbReference type="NCBI Taxonomy" id="299642"/>
    <lineage>
        <taxon>Eukaryota</taxon>
        <taxon>Metazoa</taxon>
        <taxon>Ecdysozoa</taxon>
        <taxon>Arthropoda</taxon>
        <taxon>Chelicerata</taxon>
        <taxon>Arachnida</taxon>
        <taxon>Araneae</taxon>
        <taxon>Araneomorphae</taxon>
        <taxon>Entelegynae</taxon>
        <taxon>Araneoidea</taxon>
        <taxon>Nephilidae</taxon>
        <taxon>Nephila</taxon>
    </lineage>
</organism>
<comment type="caution">
    <text evidence="1">The sequence shown here is derived from an EMBL/GenBank/DDBJ whole genome shotgun (WGS) entry which is preliminary data.</text>
</comment>
<dbReference type="EMBL" id="BMAW01000550">
    <property type="protein sequence ID" value="GFS69504.1"/>
    <property type="molecule type" value="Genomic_DNA"/>
</dbReference>
<sequence length="161" mass="18437">MEDNLTNETQIFSFPGYSFYLLPKFRKIASGILVGVKNSLIANFDMYKQLGESEDKSKIVRIDVWKEYHHYKIYALYPACKSNLSVLTVEQKTVVIRGMKSHSLRWGYDDSDASGREFKDLLNSSSLEIIFDASDPPIYLHYNGSDSNPDLLSVSSDLRDY</sequence>
<dbReference type="Gene3D" id="3.60.10.10">
    <property type="entry name" value="Endonuclease/exonuclease/phosphatase"/>
    <property type="match status" value="1"/>
</dbReference>
<reference evidence="1" key="1">
    <citation type="submission" date="2020-08" db="EMBL/GenBank/DDBJ databases">
        <title>Multicomponent nature underlies the extraordinary mechanical properties of spider dragline silk.</title>
        <authorList>
            <person name="Kono N."/>
            <person name="Nakamura H."/>
            <person name="Mori M."/>
            <person name="Yoshida Y."/>
            <person name="Ohtoshi R."/>
            <person name="Malay A.D."/>
            <person name="Moran D.A.P."/>
            <person name="Tomita M."/>
            <person name="Numata K."/>
            <person name="Arakawa K."/>
        </authorList>
    </citation>
    <scope>NUCLEOTIDE SEQUENCE</scope>
</reference>
<protein>
    <submittedName>
        <fullName evidence="1">Uncharacterized protein</fullName>
    </submittedName>
</protein>
<dbReference type="OrthoDB" id="6433840at2759"/>
<evidence type="ECO:0000313" key="1">
    <source>
        <dbReference type="EMBL" id="GFS69504.1"/>
    </source>
</evidence>